<keyword evidence="3" id="KW-1185">Reference proteome</keyword>
<dbReference type="Pfam" id="PF08448">
    <property type="entry name" value="PAS_4"/>
    <property type="match status" value="1"/>
</dbReference>
<dbReference type="CDD" id="cd00130">
    <property type="entry name" value="PAS"/>
    <property type="match status" value="1"/>
</dbReference>
<organism evidence="2 3">
    <name type="scientific">Ciceribacter selenitireducens ATCC BAA-1503</name>
    <dbReference type="NCBI Taxonomy" id="1336235"/>
    <lineage>
        <taxon>Bacteria</taxon>
        <taxon>Pseudomonadati</taxon>
        <taxon>Pseudomonadota</taxon>
        <taxon>Alphaproteobacteria</taxon>
        <taxon>Hyphomicrobiales</taxon>
        <taxon>Rhizobiaceae</taxon>
        <taxon>Ciceribacter</taxon>
    </lineage>
</organism>
<dbReference type="RefSeq" id="WP_115670056.1">
    <property type="nucleotide sequence ID" value="NZ_UEYP01000004.1"/>
</dbReference>
<dbReference type="Gene3D" id="3.30.450.20">
    <property type="entry name" value="PAS domain"/>
    <property type="match status" value="1"/>
</dbReference>
<feature type="domain" description="PAS" evidence="1">
    <location>
        <begin position="130"/>
        <end position="174"/>
    </location>
</feature>
<evidence type="ECO:0000313" key="3">
    <source>
        <dbReference type="Proteomes" id="UP000254764"/>
    </source>
</evidence>
<dbReference type="SUPFAM" id="SSF55785">
    <property type="entry name" value="PYP-like sensor domain (PAS domain)"/>
    <property type="match status" value="1"/>
</dbReference>
<dbReference type="Proteomes" id="UP000254764">
    <property type="component" value="Unassembled WGS sequence"/>
</dbReference>
<dbReference type="SMART" id="SM00091">
    <property type="entry name" value="PAS"/>
    <property type="match status" value="1"/>
</dbReference>
<dbReference type="InterPro" id="IPR000014">
    <property type="entry name" value="PAS"/>
</dbReference>
<evidence type="ECO:0000259" key="1">
    <source>
        <dbReference type="PROSITE" id="PS50112"/>
    </source>
</evidence>
<proteinExistence type="predicted"/>
<accession>A0A376AHW9</accession>
<dbReference type="OrthoDB" id="7865850at2"/>
<name>A0A376AHW9_9HYPH</name>
<dbReference type="NCBIfam" id="TIGR00229">
    <property type="entry name" value="sensory_box"/>
    <property type="match status" value="1"/>
</dbReference>
<dbReference type="AlphaFoldDB" id="A0A376AHW9"/>
<dbReference type="PROSITE" id="PS50112">
    <property type="entry name" value="PAS"/>
    <property type="match status" value="1"/>
</dbReference>
<protein>
    <recommendedName>
        <fullName evidence="1">PAS domain-containing protein</fullName>
    </recommendedName>
</protein>
<dbReference type="InterPro" id="IPR013656">
    <property type="entry name" value="PAS_4"/>
</dbReference>
<gene>
    <name evidence="2" type="ORF">RHIZ70_3093</name>
</gene>
<evidence type="ECO:0000313" key="2">
    <source>
        <dbReference type="EMBL" id="SSC67385.1"/>
    </source>
</evidence>
<dbReference type="EMBL" id="UEYP01000004">
    <property type="protein sequence ID" value="SSC67385.1"/>
    <property type="molecule type" value="Genomic_DNA"/>
</dbReference>
<reference evidence="3" key="1">
    <citation type="submission" date="2018-07" db="EMBL/GenBank/DDBJ databases">
        <authorList>
            <person name="Peiro R."/>
            <person name="Begona"/>
            <person name="Cbmso G."/>
            <person name="Lopez M."/>
            <person name="Gonzalez S."/>
        </authorList>
    </citation>
    <scope>NUCLEOTIDE SEQUENCE [LARGE SCALE GENOMIC DNA]</scope>
</reference>
<dbReference type="InterPro" id="IPR035965">
    <property type="entry name" value="PAS-like_dom_sf"/>
</dbReference>
<sequence length="244" mass="26913">MASDLSYPNLLPLFEAVSLKNTQLQQAIRVGDDHLVRLLDRELDPLIASVVDYHARDMAEIHMQLRFVGNLIREDADDRSCVQRHAAVLSILLDRYFGDGARQALPETAAENVGFAARLEGEDGYLNESILDNMPDRVAVVTLDCRYLYANRAHADLLAATQLELVGRNLFDFVDDGTVAQEIRQQLGRCFSGERSEVSFGWRGVGQGLAVQGRAAPLRSPRGDVIGAIMTLLDEHRLADGIAA</sequence>